<dbReference type="EMBL" id="JAHWGI010001362">
    <property type="protein sequence ID" value="KAK3928959.1"/>
    <property type="molecule type" value="Genomic_DNA"/>
</dbReference>
<dbReference type="GO" id="GO:0016874">
    <property type="term" value="F:ligase activity"/>
    <property type="evidence" value="ECO:0007669"/>
    <property type="project" value="UniProtKB-KW"/>
</dbReference>
<reference evidence="2" key="1">
    <citation type="submission" date="2021-07" db="EMBL/GenBank/DDBJ databases">
        <authorList>
            <person name="Catto M.A."/>
            <person name="Jacobson A."/>
            <person name="Kennedy G."/>
            <person name="Labadie P."/>
            <person name="Hunt B.G."/>
            <person name="Srinivasan R."/>
        </authorList>
    </citation>
    <scope>NUCLEOTIDE SEQUENCE</scope>
    <source>
        <strain evidence="2">PL_HMW_Pooled</strain>
        <tissue evidence="2">Head</tissue>
    </source>
</reference>
<dbReference type="AlphaFoldDB" id="A0AAE1HXT6"/>
<dbReference type="EMBL" id="JAHWGI010001416">
    <property type="protein sequence ID" value="KAK3931035.1"/>
    <property type="molecule type" value="Genomic_DNA"/>
</dbReference>
<reference evidence="2" key="2">
    <citation type="journal article" date="2023" name="BMC Genomics">
        <title>Pest status, molecular evolution, and epigenetic factors derived from the genome assembly of Frankliniella fusca, a thysanopteran phytovirus vector.</title>
        <authorList>
            <person name="Catto M.A."/>
            <person name="Labadie P.E."/>
            <person name="Jacobson A.L."/>
            <person name="Kennedy G.G."/>
            <person name="Srinivasan R."/>
            <person name="Hunt B.G."/>
        </authorList>
    </citation>
    <scope>NUCLEOTIDE SEQUENCE</scope>
    <source>
        <strain evidence="2">PL_HMW_Pooled</strain>
    </source>
</reference>
<keyword evidence="2" id="KW-0436">Ligase</keyword>
<organism evidence="2 4">
    <name type="scientific">Frankliniella fusca</name>
    <dbReference type="NCBI Taxonomy" id="407009"/>
    <lineage>
        <taxon>Eukaryota</taxon>
        <taxon>Metazoa</taxon>
        <taxon>Ecdysozoa</taxon>
        <taxon>Arthropoda</taxon>
        <taxon>Hexapoda</taxon>
        <taxon>Insecta</taxon>
        <taxon>Pterygota</taxon>
        <taxon>Neoptera</taxon>
        <taxon>Paraneoptera</taxon>
        <taxon>Thysanoptera</taxon>
        <taxon>Terebrantia</taxon>
        <taxon>Thripoidea</taxon>
        <taxon>Thripidae</taxon>
        <taxon>Frankliniella</taxon>
    </lineage>
</organism>
<evidence type="ECO:0000256" key="1">
    <source>
        <dbReference type="SAM" id="MobiDB-lite"/>
    </source>
</evidence>
<dbReference type="Proteomes" id="UP001219518">
    <property type="component" value="Unassembled WGS sequence"/>
</dbReference>
<gene>
    <name evidence="2" type="ORF">KUF71_017243</name>
    <name evidence="3" type="ORF">KUF71_024947</name>
</gene>
<accession>A0AAE1HXT6</accession>
<protein>
    <submittedName>
        <fullName evidence="2">Valine--tRNA ligase</fullName>
    </submittedName>
</protein>
<keyword evidence="4" id="KW-1185">Reference proteome</keyword>
<proteinExistence type="predicted"/>
<name>A0AAE1HXT6_9NEOP</name>
<sequence>MEFCSWSVVPVLELSLGASSGSPQTPLYPGLDSGSSPSWKLKMFPTKRGVNWLLRYCNNVFVRPFFGALTWRSFRRKPNFNPGITSTSLSEIFVTQIASSSGSTSMSQPTRTPFITPLGSK</sequence>
<evidence type="ECO:0000313" key="4">
    <source>
        <dbReference type="Proteomes" id="UP001219518"/>
    </source>
</evidence>
<comment type="caution">
    <text evidence="2">The sequence shown here is derived from an EMBL/GenBank/DDBJ whole genome shotgun (WGS) entry which is preliminary data.</text>
</comment>
<evidence type="ECO:0000313" key="2">
    <source>
        <dbReference type="EMBL" id="KAK3928959.1"/>
    </source>
</evidence>
<feature type="region of interest" description="Disordered" evidence="1">
    <location>
        <begin position="99"/>
        <end position="121"/>
    </location>
</feature>
<evidence type="ECO:0000313" key="3">
    <source>
        <dbReference type="EMBL" id="KAK3931035.1"/>
    </source>
</evidence>